<dbReference type="Proteomes" id="UP000182660">
    <property type="component" value="Unassembled WGS sequence"/>
</dbReference>
<gene>
    <name evidence="5" type="ORF">MT2528_1399</name>
</gene>
<evidence type="ECO:0000256" key="3">
    <source>
        <dbReference type="ARBA" id="ARBA00022833"/>
    </source>
</evidence>
<evidence type="ECO:0000256" key="1">
    <source>
        <dbReference type="ARBA" id="ARBA00005495"/>
    </source>
</evidence>
<dbReference type="InterPro" id="IPR011057">
    <property type="entry name" value="Mss4-like_sf"/>
</dbReference>
<accession>A0ABY1HDB9</accession>
<dbReference type="Pfam" id="PF04828">
    <property type="entry name" value="GFA"/>
    <property type="match status" value="1"/>
</dbReference>
<dbReference type="SUPFAM" id="SSF51316">
    <property type="entry name" value="Mss4-like"/>
    <property type="match status" value="1"/>
</dbReference>
<feature type="domain" description="CENP-V/GFA" evidence="4">
    <location>
        <begin position="4"/>
        <end position="40"/>
    </location>
</feature>
<dbReference type="Gene3D" id="3.90.1590.10">
    <property type="entry name" value="glutathione-dependent formaldehyde- activating enzyme (gfa)"/>
    <property type="match status" value="1"/>
</dbReference>
<dbReference type="GeneID" id="80402755"/>
<proteinExistence type="inferred from homology"/>
<comment type="similarity">
    <text evidence="1">Belongs to the Gfa family.</text>
</comment>
<name>A0ABY1HDB9_9GAMM</name>
<keyword evidence="2" id="KW-0479">Metal-binding</keyword>
<dbReference type="InterPro" id="IPR006913">
    <property type="entry name" value="CENP-V/GFA"/>
</dbReference>
<evidence type="ECO:0000313" key="5">
    <source>
        <dbReference type="EMBL" id="SGY87949.1"/>
    </source>
</evidence>
<keyword evidence="3" id="KW-0862">Zinc</keyword>
<evidence type="ECO:0000256" key="2">
    <source>
        <dbReference type="ARBA" id="ARBA00022723"/>
    </source>
</evidence>
<comment type="caution">
    <text evidence="5">The sequence shown here is derived from an EMBL/GenBank/DDBJ whole genome shotgun (WGS) entry which is preliminary data.</text>
</comment>
<dbReference type="RefSeq" id="WP_280173718.1">
    <property type="nucleotide sequence ID" value="NZ_CAWQZC010000112.1"/>
</dbReference>
<organism evidence="5 6">
    <name type="scientific">Moritella viscosa</name>
    <dbReference type="NCBI Taxonomy" id="80854"/>
    <lineage>
        <taxon>Bacteria</taxon>
        <taxon>Pseudomonadati</taxon>
        <taxon>Pseudomonadota</taxon>
        <taxon>Gammaproteobacteria</taxon>
        <taxon>Alteromonadales</taxon>
        <taxon>Moritellaceae</taxon>
        <taxon>Moritella</taxon>
    </lineage>
</organism>
<evidence type="ECO:0000313" key="6">
    <source>
        <dbReference type="Proteomes" id="UP000182660"/>
    </source>
</evidence>
<dbReference type="EMBL" id="FPLJ01000039">
    <property type="protein sequence ID" value="SGY87949.1"/>
    <property type="molecule type" value="Genomic_DNA"/>
</dbReference>
<keyword evidence="6" id="KW-1185">Reference proteome</keyword>
<sequence length="40" mass="4465">MRILNGSCLCGKVGIEVPDDFDYMGNCHCSECRKFTGSDY</sequence>
<evidence type="ECO:0000259" key="4">
    <source>
        <dbReference type="PROSITE" id="PS51891"/>
    </source>
</evidence>
<dbReference type="PROSITE" id="PS51891">
    <property type="entry name" value="CENP_V_GFA"/>
    <property type="match status" value="1"/>
</dbReference>
<protein>
    <recommendedName>
        <fullName evidence="4">CENP-V/GFA domain-containing protein</fullName>
    </recommendedName>
</protein>
<reference evidence="5 6" key="1">
    <citation type="submission" date="2016-11" db="EMBL/GenBank/DDBJ databases">
        <authorList>
            <person name="Klemetsen T."/>
        </authorList>
    </citation>
    <scope>NUCLEOTIDE SEQUENCE [LARGE SCALE GENOMIC DNA]</scope>
    <source>
        <strain evidence="5">MT 2528</strain>
    </source>
</reference>